<dbReference type="EMBL" id="PDUG01000027">
    <property type="protein sequence ID" value="PIC12117.1"/>
    <property type="molecule type" value="Genomic_DNA"/>
</dbReference>
<comment type="caution">
    <text evidence="3">The sequence shown here is derived from an EMBL/GenBank/DDBJ whole genome shotgun (WGS) entry which is preliminary data.</text>
</comment>
<dbReference type="OrthoDB" id="5896752at2759"/>
<name>A0A2G5SAN9_9PELO</name>
<dbReference type="Proteomes" id="UP000230233">
    <property type="component" value="Unassembled WGS sequence"/>
</dbReference>
<reference evidence="4" key="1">
    <citation type="submission" date="2017-10" db="EMBL/GenBank/DDBJ databases">
        <title>Rapid genome shrinkage in a self-fertile nematode reveals novel sperm competition proteins.</title>
        <authorList>
            <person name="Yin D."/>
            <person name="Schwarz E.M."/>
            <person name="Thomas C.G."/>
            <person name="Felde R.L."/>
            <person name="Korf I.F."/>
            <person name="Cutter A.D."/>
            <person name="Schartner C.M."/>
            <person name="Ralston E.J."/>
            <person name="Meyer B.J."/>
            <person name="Haag E.S."/>
        </authorList>
    </citation>
    <scope>NUCLEOTIDE SEQUENCE [LARGE SCALE GENOMIC DNA]</scope>
    <source>
        <strain evidence="4">JU1422</strain>
    </source>
</reference>
<keyword evidence="4" id="KW-1185">Reference proteome</keyword>
<feature type="region of interest" description="Disordered" evidence="1">
    <location>
        <begin position="158"/>
        <end position="183"/>
    </location>
</feature>
<protein>
    <submittedName>
        <fullName evidence="3">Uncharacterized protein</fullName>
    </submittedName>
</protein>
<keyword evidence="2" id="KW-1133">Transmembrane helix</keyword>
<keyword evidence="2" id="KW-0472">Membrane</keyword>
<gene>
    <name evidence="3" type="ORF">B9Z55_028596</name>
</gene>
<feature type="compositionally biased region" description="Basic and acidic residues" evidence="1">
    <location>
        <begin position="158"/>
        <end position="169"/>
    </location>
</feature>
<dbReference type="AlphaFoldDB" id="A0A2G5SAN9"/>
<feature type="compositionally biased region" description="Polar residues" evidence="1">
    <location>
        <begin position="170"/>
        <end position="183"/>
    </location>
</feature>
<sequence length="183" mass="20387">MGSKLAFLVFIMAAIGVGLWLISGGQDYNPSEFVSSTTSTTMDDGSVNFQFIIIFIVSIMLVYCFVSIRMALADERKIWPADTMFGPVADSFLTSTPFVDEEEEEQSHGRIETVETKAEEIMDTKYGEDSEDNSKNENSETNNFEMVVFIMANEEKDVEESSSKVRDSSVKQFSENSTNLAGN</sequence>
<evidence type="ECO:0000313" key="4">
    <source>
        <dbReference type="Proteomes" id="UP000230233"/>
    </source>
</evidence>
<evidence type="ECO:0000313" key="3">
    <source>
        <dbReference type="EMBL" id="PIC12117.1"/>
    </source>
</evidence>
<accession>A0A2G5SAN9</accession>
<evidence type="ECO:0000256" key="2">
    <source>
        <dbReference type="SAM" id="Phobius"/>
    </source>
</evidence>
<organism evidence="3 4">
    <name type="scientific">Caenorhabditis nigoni</name>
    <dbReference type="NCBI Taxonomy" id="1611254"/>
    <lineage>
        <taxon>Eukaryota</taxon>
        <taxon>Metazoa</taxon>
        <taxon>Ecdysozoa</taxon>
        <taxon>Nematoda</taxon>
        <taxon>Chromadorea</taxon>
        <taxon>Rhabditida</taxon>
        <taxon>Rhabditina</taxon>
        <taxon>Rhabditomorpha</taxon>
        <taxon>Rhabditoidea</taxon>
        <taxon>Rhabditidae</taxon>
        <taxon>Peloderinae</taxon>
        <taxon>Caenorhabditis</taxon>
    </lineage>
</organism>
<keyword evidence="2" id="KW-0812">Transmembrane</keyword>
<evidence type="ECO:0000256" key="1">
    <source>
        <dbReference type="SAM" id="MobiDB-lite"/>
    </source>
</evidence>
<feature type="transmembrane region" description="Helical" evidence="2">
    <location>
        <begin position="5"/>
        <end position="23"/>
    </location>
</feature>
<proteinExistence type="predicted"/>
<feature type="compositionally biased region" description="Basic and acidic residues" evidence="1">
    <location>
        <begin position="106"/>
        <end position="119"/>
    </location>
</feature>
<feature type="transmembrane region" description="Helical" evidence="2">
    <location>
        <begin position="49"/>
        <end position="68"/>
    </location>
</feature>
<feature type="region of interest" description="Disordered" evidence="1">
    <location>
        <begin position="99"/>
        <end position="119"/>
    </location>
</feature>